<dbReference type="AlphaFoldDB" id="A0A485N615"/>
<proteinExistence type="predicted"/>
<dbReference type="EMBL" id="CAAGRJ010012025">
    <property type="protein sequence ID" value="VFV28840.1"/>
    <property type="molecule type" value="Genomic_DNA"/>
</dbReference>
<dbReference type="Proteomes" id="UP000386466">
    <property type="component" value="Unassembled WGS sequence"/>
</dbReference>
<dbReference type="InterPro" id="IPR026142">
    <property type="entry name" value="Pro_pase_1_reg_su_36"/>
</dbReference>
<organism evidence="2 3">
    <name type="scientific">Lynx pardinus</name>
    <name type="common">Iberian lynx</name>
    <name type="synonym">Felis pardina</name>
    <dbReference type="NCBI Taxonomy" id="191816"/>
    <lineage>
        <taxon>Eukaryota</taxon>
        <taxon>Metazoa</taxon>
        <taxon>Chordata</taxon>
        <taxon>Craniata</taxon>
        <taxon>Vertebrata</taxon>
        <taxon>Euteleostomi</taxon>
        <taxon>Mammalia</taxon>
        <taxon>Eutheria</taxon>
        <taxon>Laurasiatheria</taxon>
        <taxon>Carnivora</taxon>
        <taxon>Feliformia</taxon>
        <taxon>Felidae</taxon>
        <taxon>Felinae</taxon>
        <taxon>Lynx</taxon>
    </lineage>
</organism>
<evidence type="ECO:0008006" key="4">
    <source>
        <dbReference type="Google" id="ProtNLM"/>
    </source>
</evidence>
<sequence>MHQVTVPELYSRRKRTEGRGASSPEQLGLRLGMWYWKDETRTLEFRSFTPAVELKEKGKKGKAIHFAEIDGPASDRLTDKKLASRDDKSLKALEKRGQQGNVTLHDAKFVALFLLQDNEMQRICSFTTFMRGLVEKKEMELVIRKLEAAQNYLAQKYCVLVLGLAMPDKHHMCCGKEKRSDTQKDWKFFESFYTFCTYVAWIVFRRQHFTEIEEEIGRLFRTNMFNIPRRKREEEESGGEKKRMTFVQFRRMMAKRPAIKKAINMRSPVMSTLLPSLREKAQNIFEKKYHQGVVKLPAPMQEHMESLDSVLMPKVGILGEPRSQFNPHTLLPLEPEENKRMSGIHSSLIERNNMRIQDTLDLVTRTLSSQTTFPK</sequence>
<dbReference type="PANTHER" id="PTHR21055">
    <property type="entry name" value="PROTEIN PHOSPHATASE 1 REGULATORY SUBUNIT 36"/>
    <property type="match status" value="1"/>
</dbReference>
<protein>
    <recommendedName>
        <fullName evidence="4">Protein phosphatase 1 regulatory subunit 36</fullName>
    </recommendedName>
</protein>
<dbReference type="PANTHER" id="PTHR21055:SF3">
    <property type="entry name" value="PROTEIN PHOSPHATASE 1 REGULATORY SUBUNIT 36"/>
    <property type="match status" value="1"/>
</dbReference>
<evidence type="ECO:0000313" key="2">
    <source>
        <dbReference type="EMBL" id="VFV28840.1"/>
    </source>
</evidence>
<evidence type="ECO:0000256" key="1">
    <source>
        <dbReference type="SAM" id="MobiDB-lite"/>
    </source>
</evidence>
<reference evidence="2 3" key="1">
    <citation type="submission" date="2019-01" db="EMBL/GenBank/DDBJ databases">
        <authorList>
            <person name="Alioto T."/>
            <person name="Alioto T."/>
        </authorList>
    </citation>
    <scope>NUCLEOTIDE SEQUENCE [LARGE SCALE GENOMIC DNA]</scope>
</reference>
<keyword evidence="3" id="KW-1185">Reference proteome</keyword>
<accession>A0A485N615</accession>
<feature type="region of interest" description="Disordered" evidence="1">
    <location>
        <begin position="1"/>
        <end position="24"/>
    </location>
</feature>
<name>A0A485N615_LYNPA</name>
<dbReference type="GO" id="GO:0019902">
    <property type="term" value="F:phosphatase binding"/>
    <property type="evidence" value="ECO:0007669"/>
    <property type="project" value="InterPro"/>
</dbReference>
<gene>
    <name evidence="2" type="ORF">LYPA_23C022323</name>
</gene>
<dbReference type="Pfam" id="PF14895">
    <property type="entry name" value="PPPI_inhib"/>
    <property type="match status" value="2"/>
</dbReference>
<evidence type="ECO:0000313" key="3">
    <source>
        <dbReference type="Proteomes" id="UP000386466"/>
    </source>
</evidence>